<reference evidence="2 3" key="1">
    <citation type="submission" date="2020-05" db="EMBL/GenBank/DDBJ databases">
        <title>Horizontal transmission and recombination maintain forever young bacterial symbiont genomes.</title>
        <authorList>
            <person name="Russell S.L."/>
            <person name="Pepper-Tunick E."/>
            <person name="Svedberg J."/>
            <person name="Byrne A."/>
            <person name="Ruelas Castillo J."/>
            <person name="Vollmers C."/>
            <person name="Beinart R.A."/>
            <person name="Corbett-Detig R."/>
        </authorList>
    </citation>
    <scope>NUCLEOTIDE SEQUENCE [LARGE SCALE GENOMIC DNA]</scope>
    <source>
        <strain evidence="2">4727-3</strain>
    </source>
</reference>
<evidence type="ECO:0000313" key="2">
    <source>
        <dbReference type="EMBL" id="NYT46668.1"/>
    </source>
</evidence>
<dbReference type="AlphaFoldDB" id="A0A7Z0MMY0"/>
<feature type="compositionally biased region" description="Polar residues" evidence="1">
    <location>
        <begin position="86"/>
        <end position="104"/>
    </location>
</feature>
<gene>
    <name evidence="2" type="ORF">H0A75_02380</name>
</gene>
<dbReference type="Proteomes" id="UP000537890">
    <property type="component" value="Unassembled WGS sequence"/>
</dbReference>
<accession>A0A7Z0MMY0</accession>
<dbReference type="EMBL" id="JACCHS010000026">
    <property type="protein sequence ID" value="NYT46668.1"/>
    <property type="molecule type" value="Genomic_DNA"/>
</dbReference>
<feature type="region of interest" description="Disordered" evidence="1">
    <location>
        <begin position="84"/>
        <end position="110"/>
    </location>
</feature>
<name>A0A7Z0MMY0_9GAMM</name>
<comment type="caution">
    <text evidence="2">The sequence shown here is derived from an EMBL/GenBank/DDBJ whole genome shotgun (WGS) entry which is preliminary data.</text>
</comment>
<organism evidence="2 3">
    <name type="scientific">Candidatus Methanofishera endochildressiae</name>
    <dbReference type="NCBI Taxonomy" id="2738884"/>
    <lineage>
        <taxon>Bacteria</taxon>
        <taxon>Pseudomonadati</taxon>
        <taxon>Pseudomonadota</taxon>
        <taxon>Gammaproteobacteria</taxon>
        <taxon>Candidatus Methanofishera</taxon>
    </lineage>
</organism>
<feature type="region of interest" description="Disordered" evidence="1">
    <location>
        <begin position="1"/>
        <end position="23"/>
    </location>
</feature>
<proteinExistence type="predicted"/>
<protein>
    <submittedName>
        <fullName evidence="2">Uncharacterized protein</fullName>
    </submittedName>
</protein>
<evidence type="ECO:0000256" key="1">
    <source>
        <dbReference type="SAM" id="MobiDB-lite"/>
    </source>
</evidence>
<sequence length="110" mass="11964">MKNLPKRVSIGDPGPKPNAAGKPKLHKIWVKAHQGDQDGKKGVYHINAVDEVTQYEVVLSCRRLNDWTAFPGKTFFFSTYAGADSDPQNNGLTPSGDYQPSRSLSMAGCG</sequence>
<evidence type="ECO:0000313" key="3">
    <source>
        <dbReference type="Proteomes" id="UP000537890"/>
    </source>
</evidence>